<name>A0A9D2NT57_9FIRM</name>
<gene>
    <name evidence="7 8" type="primary">mltG</name>
    <name evidence="8" type="ORF">H9702_05405</name>
</gene>
<evidence type="ECO:0000313" key="9">
    <source>
        <dbReference type="Proteomes" id="UP000823896"/>
    </source>
</evidence>
<dbReference type="CDD" id="cd08010">
    <property type="entry name" value="MltG_like"/>
    <property type="match status" value="1"/>
</dbReference>
<dbReference type="GO" id="GO:0009252">
    <property type="term" value="P:peptidoglycan biosynthetic process"/>
    <property type="evidence" value="ECO:0007669"/>
    <property type="project" value="UniProtKB-UniRule"/>
</dbReference>
<keyword evidence="2 7" id="KW-0812">Transmembrane</keyword>
<protein>
    <recommendedName>
        <fullName evidence="7">Endolytic murein transglycosylase</fullName>
        <ecNumber evidence="7">4.2.2.29</ecNumber>
    </recommendedName>
    <alternativeName>
        <fullName evidence="7">Peptidoglycan lytic transglycosylase</fullName>
    </alternativeName>
    <alternativeName>
        <fullName evidence="7">Peptidoglycan polymerization terminase</fullName>
    </alternativeName>
</protein>
<organism evidence="8 9">
    <name type="scientific">Candidatus Merdibacter merdavium</name>
    <dbReference type="NCBI Taxonomy" id="2838692"/>
    <lineage>
        <taxon>Bacteria</taxon>
        <taxon>Bacillati</taxon>
        <taxon>Bacillota</taxon>
        <taxon>Erysipelotrichia</taxon>
        <taxon>Erysipelotrichales</taxon>
        <taxon>Erysipelotrichaceae</taxon>
        <taxon>Merdibacter</taxon>
    </lineage>
</organism>
<dbReference type="EMBL" id="DWWM01000032">
    <property type="protein sequence ID" value="HJC36549.1"/>
    <property type="molecule type" value="Genomic_DNA"/>
</dbReference>
<evidence type="ECO:0000256" key="2">
    <source>
        <dbReference type="ARBA" id="ARBA00022692"/>
    </source>
</evidence>
<comment type="caution">
    <text evidence="8">The sequence shown here is derived from an EMBL/GenBank/DDBJ whole genome shotgun (WGS) entry which is preliminary data.</text>
</comment>
<dbReference type="NCBIfam" id="TIGR00247">
    <property type="entry name" value="endolytic transglycosylase MltG"/>
    <property type="match status" value="1"/>
</dbReference>
<dbReference type="Pfam" id="PF02618">
    <property type="entry name" value="YceG"/>
    <property type="match status" value="1"/>
</dbReference>
<reference evidence="8" key="2">
    <citation type="submission" date="2021-04" db="EMBL/GenBank/DDBJ databases">
        <authorList>
            <person name="Gilroy R."/>
        </authorList>
    </citation>
    <scope>NUCLEOTIDE SEQUENCE</scope>
    <source>
        <strain evidence="8">CHK187-11901</strain>
    </source>
</reference>
<dbReference type="Gene3D" id="3.30.1490.480">
    <property type="entry name" value="Endolytic murein transglycosylase"/>
    <property type="match status" value="1"/>
</dbReference>
<accession>A0A9D2NT57</accession>
<evidence type="ECO:0000256" key="3">
    <source>
        <dbReference type="ARBA" id="ARBA00022989"/>
    </source>
</evidence>
<dbReference type="EC" id="4.2.2.29" evidence="7"/>
<evidence type="ECO:0000256" key="1">
    <source>
        <dbReference type="ARBA" id="ARBA00022475"/>
    </source>
</evidence>
<dbReference type="Proteomes" id="UP000823896">
    <property type="component" value="Unassembled WGS sequence"/>
</dbReference>
<proteinExistence type="inferred from homology"/>
<keyword evidence="1 7" id="KW-1003">Cell membrane</keyword>
<keyword evidence="4 7" id="KW-0472">Membrane</keyword>
<dbReference type="PANTHER" id="PTHR30518:SF2">
    <property type="entry name" value="ENDOLYTIC MUREIN TRANSGLYCOSYLASE"/>
    <property type="match status" value="1"/>
</dbReference>
<keyword evidence="5 7" id="KW-0456">Lyase</keyword>
<evidence type="ECO:0000256" key="5">
    <source>
        <dbReference type="ARBA" id="ARBA00023239"/>
    </source>
</evidence>
<dbReference type="GO" id="GO:0008932">
    <property type="term" value="F:lytic endotransglycosylase activity"/>
    <property type="evidence" value="ECO:0007669"/>
    <property type="project" value="UniProtKB-UniRule"/>
</dbReference>
<feature type="site" description="Important for catalytic activity" evidence="7">
    <location>
        <position position="236"/>
    </location>
</feature>
<evidence type="ECO:0000256" key="7">
    <source>
        <dbReference type="HAMAP-Rule" id="MF_02065"/>
    </source>
</evidence>
<dbReference type="InterPro" id="IPR003770">
    <property type="entry name" value="MLTG-like"/>
</dbReference>
<dbReference type="GO" id="GO:0071555">
    <property type="term" value="P:cell wall organization"/>
    <property type="evidence" value="ECO:0007669"/>
    <property type="project" value="UniProtKB-KW"/>
</dbReference>
<evidence type="ECO:0000313" key="8">
    <source>
        <dbReference type="EMBL" id="HJC36549.1"/>
    </source>
</evidence>
<evidence type="ECO:0000256" key="6">
    <source>
        <dbReference type="ARBA" id="ARBA00023316"/>
    </source>
</evidence>
<dbReference type="PANTHER" id="PTHR30518">
    <property type="entry name" value="ENDOLYTIC MUREIN TRANSGLYCOSYLASE"/>
    <property type="match status" value="1"/>
</dbReference>
<dbReference type="GO" id="GO:0005886">
    <property type="term" value="C:plasma membrane"/>
    <property type="evidence" value="ECO:0007669"/>
    <property type="project" value="UniProtKB-UniRule"/>
</dbReference>
<evidence type="ECO:0000256" key="4">
    <source>
        <dbReference type="ARBA" id="ARBA00023136"/>
    </source>
</evidence>
<keyword evidence="3 7" id="KW-1133">Transmembrane helix</keyword>
<dbReference type="AlphaFoldDB" id="A0A9D2NT57"/>
<keyword evidence="6 7" id="KW-0961">Cell wall biogenesis/degradation</keyword>
<comment type="function">
    <text evidence="7">Functions as a peptidoglycan terminase that cleaves nascent peptidoglycan strands endolytically to terminate their elongation.</text>
</comment>
<comment type="similarity">
    <text evidence="7">Belongs to the transglycosylase MltG family.</text>
</comment>
<comment type="catalytic activity">
    <reaction evidence="7">
        <text>a peptidoglycan chain = a peptidoglycan chain with N-acetyl-1,6-anhydromuramyl-[peptide] at the reducing end + a peptidoglycan chain with N-acetylglucosamine at the non-reducing end.</text>
        <dbReference type="EC" id="4.2.2.29"/>
    </reaction>
</comment>
<dbReference type="HAMAP" id="MF_02065">
    <property type="entry name" value="MltG"/>
    <property type="match status" value="1"/>
</dbReference>
<reference evidence="8" key="1">
    <citation type="journal article" date="2021" name="PeerJ">
        <title>Extensive microbial diversity within the chicken gut microbiome revealed by metagenomics and culture.</title>
        <authorList>
            <person name="Gilroy R."/>
            <person name="Ravi A."/>
            <person name="Getino M."/>
            <person name="Pursley I."/>
            <person name="Horton D.L."/>
            <person name="Alikhan N.F."/>
            <person name="Baker D."/>
            <person name="Gharbi K."/>
            <person name="Hall N."/>
            <person name="Watson M."/>
            <person name="Adriaenssens E.M."/>
            <person name="Foster-Nyarko E."/>
            <person name="Jarju S."/>
            <person name="Secka A."/>
            <person name="Antonio M."/>
            <person name="Oren A."/>
            <person name="Chaudhuri R.R."/>
            <person name="La Ragione R."/>
            <person name="Hildebrand F."/>
            <person name="Pallen M.J."/>
        </authorList>
    </citation>
    <scope>NUCLEOTIDE SEQUENCE</scope>
    <source>
        <strain evidence="8">CHK187-11901</strain>
    </source>
</reference>
<sequence length="364" mass="41241">MKRKSRWKRWLIAAAAALILVAGALYTYYLNALSAVNERRQDVVFVVESGENMDSVLTRLQEQNLIKNSFLVSLHARISGLTQTWEGVFTLNDSMSADEILRCLNDADQAKTNQTLITFPEGSWAKDYAALIEENLGISAEDMIAQWNDMEYIRTLAQEYSFLDADVLDNDAYRIRLEGYLFPETYAFDEDADADAVTRTFLDHFQEIYDKYAQDFADSDMSVHQLITLASIVQYEASSEADMRAIAGVFYNRLAQNMPLQSTVTVCYALYDDLDRSDSESWRACEASTDIDSPYNTYVNEGLPVGPIVNPGEQAINAVLHPDESDYLYFIADINGVRGEAGKVYYSTTYEEHRKLQEELGLVF</sequence>